<feature type="transmembrane region" description="Helical" evidence="2">
    <location>
        <begin position="260"/>
        <end position="280"/>
    </location>
</feature>
<feature type="region of interest" description="Disordered" evidence="1">
    <location>
        <begin position="577"/>
        <end position="607"/>
    </location>
</feature>
<dbReference type="CDD" id="cd01949">
    <property type="entry name" value="GGDEF"/>
    <property type="match status" value="1"/>
</dbReference>
<dbReference type="NCBIfam" id="TIGR00229">
    <property type="entry name" value="sensory_box"/>
    <property type="match status" value="1"/>
</dbReference>
<keyword evidence="2" id="KW-0812">Transmembrane</keyword>
<dbReference type="Gene3D" id="3.30.70.270">
    <property type="match status" value="1"/>
</dbReference>
<dbReference type="PROSITE" id="PS50887">
    <property type="entry name" value="GGDEF"/>
    <property type="match status" value="1"/>
</dbReference>
<gene>
    <name evidence="6" type="ORF">C8N35_106128</name>
</gene>
<evidence type="ECO:0000256" key="2">
    <source>
        <dbReference type="SAM" id="Phobius"/>
    </source>
</evidence>
<keyword evidence="2" id="KW-1133">Transmembrane helix</keyword>
<dbReference type="InterPro" id="IPR000700">
    <property type="entry name" value="PAS-assoc_C"/>
</dbReference>
<name>A0A2T5V7M6_9HYPH</name>
<dbReference type="SUPFAM" id="SSF55073">
    <property type="entry name" value="Nucleotide cyclase"/>
    <property type="match status" value="1"/>
</dbReference>
<proteinExistence type="predicted"/>
<dbReference type="Pfam" id="PF13188">
    <property type="entry name" value="PAS_8"/>
    <property type="match status" value="1"/>
</dbReference>
<dbReference type="PROSITE" id="PS50113">
    <property type="entry name" value="PAC"/>
    <property type="match status" value="1"/>
</dbReference>
<sequence>MRPAARSPGLKTKDRPSAAGLLRDLARLKRTIFLVEFILIAVLFAYEVFNQYRETQEQQRDLVASYLNHVTSKARILLDLPWSGIDIPSAATQGGIRSEVNPLPPLLELEGYAAMTIVLGTKILAHADDGAGDIFDPAEIFPGMTGIVWRDDDHRASSGSLSNIRTGWLWHGGAPYFTAASPIAPKLEGRPVEAGDPAPVLIVAVRFDTARLAAIARELGLDDIAAIEHEASSRNNEVVIRDGDGHRVGSIVWNTHLGGAFHLLELTLLVAVVGLILYAFGRYTVQRLAMVGSALDRMHANNLRDKAYLRSLIEASNDGLIVLDADGQILDCNSTVNRRSGHPKSKVIGANIGEFLAGVSLDDPEFLAGHKTVRCQMARPDGSTYWLDVGGSRFEDSDFSERYIIVTRDVSARVEAEEAVWRQAHFDTLTDLPNRALFNTRLNGELMRARDEGTQCVLMFIDLDGFKSVNDTRGHDAGDVLLARVAERFRKHLPAEAMVARLGGDEFAVILPAGSKTSDAKRLAKILGREISQPYDLEDEPILISASIGIAEAPRDGCTTSELLRAADKAMYTAKRKAPGSYAVVGENSENGGDGDNGGYRAVKRYS</sequence>
<dbReference type="SMART" id="SM00086">
    <property type="entry name" value="PAC"/>
    <property type="match status" value="1"/>
</dbReference>
<evidence type="ECO:0000256" key="1">
    <source>
        <dbReference type="SAM" id="MobiDB-lite"/>
    </source>
</evidence>
<dbReference type="FunFam" id="3.30.70.270:FF:000001">
    <property type="entry name" value="Diguanylate cyclase domain protein"/>
    <property type="match status" value="1"/>
</dbReference>
<dbReference type="InterPro" id="IPR052155">
    <property type="entry name" value="Biofilm_reg_signaling"/>
</dbReference>
<dbReference type="EMBL" id="QAYG01000006">
    <property type="protein sequence ID" value="PTW59743.1"/>
    <property type="molecule type" value="Genomic_DNA"/>
</dbReference>
<dbReference type="InterPro" id="IPR000014">
    <property type="entry name" value="PAS"/>
</dbReference>
<feature type="domain" description="GGDEF" evidence="5">
    <location>
        <begin position="454"/>
        <end position="587"/>
    </location>
</feature>
<dbReference type="NCBIfam" id="TIGR00254">
    <property type="entry name" value="GGDEF"/>
    <property type="match status" value="1"/>
</dbReference>
<dbReference type="CDD" id="cd00130">
    <property type="entry name" value="PAS"/>
    <property type="match status" value="1"/>
</dbReference>
<protein>
    <submittedName>
        <fullName evidence="6">PAS domain S-box-containing protein/diguanylate cyclase (GGDEF)-like protein</fullName>
    </submittedName>
</protein>
<evidence type="ECO:0000259" key="5">
    <source>
        <dbReference type="PROSITE" id="PS50887"/>
    </source>
</evidence>
<comment type="caution">
    <text evidence="6">The sequence shown here is derived from an EMBL/GenBank/DDBJ whole genome shotgun (WGS) entry which is preliminary data.</text>
</comment>
<dbReference type="Gene3D" id="3.30.450.20">
    <property type="entry name" value="PAS domain"/>
    <property type="match status" value="1"/>
</dbReference>
<dbReference type="PANTHER" id="PTHR44757">
    <property type="entry name" value="DIGUANYLATE CYCLASE DGCP"/>
    <property type="match status" value="1"/>
</dbReference>
<accession>A0A2T5V7M6</accession>
<evidence type="ECO:0000313" key="6">
    <source>
        <dbReference type="EMBL" id="PTW59743.1"/>
    </source>
</evidence>
<dbReference type="SMART" id="SM00091">
    <property type="entry name" value="PAS"/>
    <property type="match status" value="1"/>
</dbReference>
<dbReference type="PANTHER" id="PTHR44757:SF2">
    <property type="entry name" value="BIOFILM ARCHITECTURE MAINTENANCE PROTEIN MBAA"/>
    <property type="match status" value="1"/>
</dbReference>
<organism evidence="6 7">
    <name type="scientific">Breoghania corrubedonensis</name>
    <dbReference type="NCBI Taxonomy" id="665038"/>
    <lineage>
        <taxon>Bacteria</taxon>
        <taxon>Pseudomonadati</taxon>
        <taxon>Pseudomonadota</taxon>
        <taxon>Alphaproteobacteria</taxon>
        <taxon>Hyphomicrobiales</taxon>
        <taxon>Stappiaceae</taxon>
        <taxon>Breoghania</taxon>
    </lineage>
</organism>
<dbReference type="InterPro" id="IPR000160">
    <property type="entry name" value="GGDEF_dom"/>
</dbReference>
<dbReference type="SMART" id="SM00267">
    <property type="entry name" value="GGDEF"/>
    <property type="match status" value="1"/>
</dbReference>
<reference evidence="6 7" key="1">
    <citation type="submission" date="2018-04" db="EMBL/GenBank/DDBJ databases">
        <title>Genomic Encyclopedia of Archaeal and Bacterial Type Strains, Phase II (KMG-II): from individual species to whole genera.</title>
        <authorList>
            <person name="Goeker M."/>
        </authorList>
    </citation>
    <scope>NUCLEOTIDE SEQUENCE [LARGE SCALE GENOMIC DNA]</scope>
    <source>
        <strain evidence="6 7">DSM 23382</strain>
    </source>
</reference>
<feature type="transmembrane region" description="Helical" evidence="2">
    <location>
        <begin position="31"/>
        <end position="49"/>
    </location>
</feature>
<dbReference type="Pfam" id="PF00990">
    <property type="entry name" value="GGDEF"/>
    <property type="match status" value="1"/>
</dbReference>
<dbReference type="InterPro" id="IPR029787">
    <property type="entry name" value="Nucleotide_cyclase"/>
</dbReference>
<evidence type="ECO:0000259" key="4">
    <source>
        <dbReference type="PROSITE" id="PS50113"/>
    </source>
</evidence>
<evidence type="ECO:0000259" key="3">
    <source>
        <dbReference type="PROSITE" id="PS50112"/>
    </source>
</evidence>
<keyword evidence="2" id="KW-0472">Membrane</keyword>
<dbReference type="Proteomes" id="UP000244081">
    <property type="component" value="Unassembled WGS sequence"/>
</dbReference>
<evidence type="ECO:0000313" key="7">
    <source>
        <dbReference type="Proteomes" id="UP000244081"/>
    </source>
</evidence>
<dbReference type="InterPro" id="IPR001610">
    <property type="entry name" value="PAC"/>
</dbReference>
<dbReference type="InterPro" id="IPR043128">
    <property type="entry name" value="Rev_trsase/Diguanyl_cyclase"/>
</dbReference>
<dbReference type="AlphaFoldDB" id="A0A2T5V7M6"/>
<dbReference type="PROSITE" id="PS50112">
    <property type="entry name" value="PAS"/>
    <property type="match status" value="1"/>
</dbReference>
<keyword evidence="7" id="KW-1185">Reference proteome</keyword>
<dbReference type="InterPro" id="IPR035965">
    <property type="entry name" value="PAS-like_dom_sf"/>
</dbReference>
<dbReference type="SUPFAM" id="SSF55785">
    <property type="entry name" value="PYP-like sensor domain (PAS domain)"/>
    <property type="match status" value="1"/>
</dbReference>
<feature type="domain" description="PAC" evidence="4">
    <location>
        <begin position="371"/>
        <end position="422"/>
    </location>
</feature>
<dbReference type="GO" id="GO:0003824">
    <property type="term" value="F:catalytic activity"/>
    <property type="evidence" value="ECO:0007669"/>
    <property type="project" value="UniProtKB-ARBA"/>
</dbReference>
<feature type="domain" description="PAS" evidence="3">
    <location>
        <begin position="305"/>
        <end position="356"/>
    </location>
</feature>